<evidence type="ECO:0000313" key="7">
    <source>
        <dbReference type="EMBL" id="OXT02552.1"/>
    </source>
</evidence>
<evidence type="ECO:0000313" key="8">
    <source>
        <dbReference type="Proteomes" id="UP000215405"/>
    </source>
</evidence>
<dbReference type="GO" id="GO:0006772">
    <property type="term" value="P:thiamine metabolic process"/>
    <property type="evidence" value="ECO:0007669"/>
    <property type="project" value="UniProtKB-UniRule"/>
</dbReference>
<dbReference type="AlphaFoldDB" id="A0A231V2Z6"/>
<keyword evidence="1" id="KW-0808">Transferase</keyword>
<dbReference type="RefSeq" id="WP_094076505.1">
    <property type="nucleotide sequence ID" value="NZ_NBYO01000001.1"/>
</dbReference>
<dbReference type="InterPro" id="IPR053149">
    <property type="entry name" value="TPK"/>
</dbReference>
<dbReference type="PANTHER" id="PTHR41299">
    <property type="entry name" value="THIAMINE PYROPHOSPHOKINASE"/>
    <property type="match status" value="1"/>
</dbReference>
<dbReference type="GO" id="GO:0005524">
    <property type="term" value="F:ATP binding"/>
    <property type="evidence" value="ECO:0007669"/>
    <property type="project" value="UniProtKB-KW"/>
</dbReference>
<keyword evidence="3 7" id="KW-0418">Kinase</keyword>
<dbReference type="EMBL" id="NBYO01000001">
    <property type="protein sequence ID" value="OXT02552.1"/>
    <property type="molecule type" value="Genomic_DNA"/>
</dbReference>
<dbReference type="GO" id="GO:0009229">
    <property type="term" value="P:thiamine diphosphate biosynthetic process"/>
    <property type="evidence" value="ECO:0007669"/>
    <property type="project" value="InterPro"/>
</dbReference>
<dbReference type="InterPro" id="IPR007373">
    <property type="entry name" value="Thiamin_PyroPKinase_B1-bd"/>
</dbReference>
<keyword evidence="4" id="KW-0067">ATP-binding</keyword>
<keyword evidence="2" id="KW-0547">Nucleotide-binding</keyword>
<evidence type="ECO:0000256" key="1">
    <source>
        <dbReference type="ARBA" id="ARBA00022679"/>
    </source>
</evidence>
<proteinExistence type="predicted"/>
<dbReference type="GO" id="GO:0030975">
    <property type="term" value="F:thiamine binding"/>
    <property type="evidence" value="ECO:0007669"/>
    <property type="project" value="InterPro"/>
</dbReference>
<sequence length="236" mass="25128">MTRYALFLGGDMDATPRLMSQVAGLPAIAADSGMKHAETLGVTPELWIGDFDSVTPGDMERFRDVAMERHPVDKDMTDGDLAFREAIRRGARSLLVVGAFGGARLDHAMQITMAAIGLHEAGIDTMLTDGRQEGHPLRIGEENRFELSEGTLFSILVFADLKDLSVSGARWPLADEAIPFGSSRTLSNVAEGPVTITLSAGRGLLLVTQDVIEPASTDRMVAEMIADAAESGEGAG</sequence>
<name>A0A231V2Z6_9HYPH</name>
<evidence type="ECO:0000256" key="2">
    <source>
        <dbReference type="ARBA" id="ARBA00022741"/>
    </source>
</evidence>
<dbReference type="Gene3D" id="3.40.50.10240">
    <property type="entry name" value="Thiamin pyrophosphokinase, catalytic domain"/>
    <property type="match status" value="1"/>
</dbReference>
<organism evidence="7 8">
    <name type="scientific">Notoacmeibacter marinus</name>
    <dbReference type="NCBI Taxonomy" id="1876515"/>
    <lineage>
        <taxon>Bacteria</taxon>
        <taxon>Pseudomonadati</taxon>
        <taxon>Pseudomonadota</taxon>
        <taxon>Alphaproteobacteria</taxon>
        <taxon>Hyphomicrobiales</taxon>
        <taxon>Notoacmeibacteraceae</taxon>
        <taxon>Notoacmeibacter</taxon>
    </lineage>
</organism>
<dbReference type="InterPro" id="IPR007371">
    <property type="entry name" value="TPK_catalytic"/>
</dbReference>
<dbReference type="InterPro" id="IPR036759">
    <property type="entry name" value="TPK_catalytic_sf"/>
</dbReference>
<dbReference type="PANTHER" id="PTHR41299:SF1">
    <property type="entry name" value="THIAMINE PYROPHOSPHOKINASE"/>
    <property type="match status" value="1"/>
</dbReference>
<comment type="caution">
    <text evidence="7">The sequence shown here is derived from an EMBL/GenBank/DDBJ whole genome shotgun (WGS) entry which is preliminary data.</text>
</comment>
<dbReference type="SMART" id="SM00983">
    <property type="entry name" value="TPK_B1_binding"/>
    <property type="match status" value="1"/>
</dbReference>
<accession>A0A231V2Z6</accession>
<dbReference type="GO" id="GO:0016301">
    <property type="term" value="F:kinase activity"/>
    <property type="evidence" value="ECO:0007669"/>
    <property type="project" value="UniProtKB-KW"/>
</dbReference>
<evidence type="ECO:0000256" key="3">
    <source>
        <dbReference type="ARBA" id="ARBA00022777"/>
    </source>
</evidence>
<keyword evidence="8" id="KW-1185">Reference proteome</keyword>
<dbReference type="CDD" id="cd07995">
    <property type="entry name" value="TPK"/>
    <property type="match status" value="1"/>
</dbReference>
<feature type="domain" description="Thiamin pyrophosphokinase thiamin-binding" evidence="6">
    <location>
        <begin position="140"/>
        <end position="204"/>
    </location>
</feature>
<dbReference type="InterPro" id="IPR006282">
    <property type="entry name" value="Thi_PPkinase"/>
</dbReference>
<gene>
    <name evidence="7" type="ORF">B7H23_06580</name>
</gene>
<dbReference type="Proteomes" id="UP000215405">
    <property type="component" value="Unassembled WGS sequence"/>
</dbReference>
<evidence type="ECO:0000256" key="5">
    <source>
        <dbReference type="NCBIfam" id="TIGR01378"/>
    </source>
</evidence>
<dbReference type="EC" id="2.7.6.2" evidence="5"/>
<evidence type="ECO:0000259" key="6">
    <source>
        <dbReference type="SMART" id="SM00983"/>
    </source>
</evidence>
<dbReference type="GO" id="GO:0004788">
    <property type="term" value="F:thiamine diphosphokinase activity"/>
    <property type="evidence" value="ECO:0007669"/>
    <property type="project" value="UniProtKB-UniRule"/>
</dbReference>
<evidence type="ECO:0000256" key="4">
    <source>
        <dbReference type="ARBA" id="ARBA00022840"/>
    </source>
</evidence>
<dbReference type="SUPFAM" id="SSF63999">
    <property type="entry name" value="Thiamin pyrophosphokinase, catalytic domain"/>
    <property type="match status" value="1"/>
</dbReference>
<dbReference type="NCBIfam" id="TIGR01378">
    <property type="entry name" value="thi_PPkinase"/>
    <property type="match status" value="1"/>
</dbReference>
<reference evidence="8" key="1">
    <citation type="journal article" date="2017" name="Int. J. Syst. Evol. Microbiol.">
        <title>Notoacmeibacter marinus gen. nov., sp. nov., isolated from the gut of a limpet and proposal of Notoacmeibacteraceae fam. nov. in the order Rhizobiales of the class Alphaproteobacteria.</title>
        <authorList>
            <person name="Huang Z."/>
            <person name="Guo F."/>
            <person name="Lai Q."/>
        </authorList>
    </citation>
    <scope>NUCLEOTIDE SEQUENCE [LARGE SCALE GENOMIC DNA]</scope>
    <source>
        <strain evidence="8">XMTR2A4</strain>
    </source>
</reference>
<dbReference type="Pfam" id="PF04265">
    <property type="entry name" value="TPK_B1_binding"/>
    <property type="match status" value="1"/>
</dbReference>
<protein>
    <recommendedName>
        <fullName evidence="5">Thiamine diphosphokinase</fullName>
        <ecNumber evidence="5">2.7.6.2</ecNumber>
    </recommendedName>
</protein>
<dbReference type="Pfam" id="PF04263">
    <property type="entry name" value="TPK_catalytic"/>
    <property type="match status" value="1"/>
</dbReference>